<evidence type="ECO:0000256" key="5">
    <source>
        <dbReference type="PROSITE-ProRule" id="PRU00201"/>
    </source>
</evidence>
<dbReference type="AlphaFoldDB" id="A0AAN9AHD2"/>
<evidence type="ECO:0000259" key="7">
    <source>
        <dbReference type="PROSITE" id="PS50252"/>
    </source>
</evidence>
<dbReference type="Gene3D" id="2.60.40.820">
    <property type="entry name" value="Transcription factor, T-box"/>
    <property type="match status" value="1"/>
</dbReference>
<dbReference type="PRINTS" id="PR00937">
    <property type="entry name" value="TBOX"/>
</dbReference>
<keyword evidence="1" id="KW-0805">Transcription regulation</keyword>
<dbReference type="EMBL" id="JAXCGZ010000034">
    <property type="protein sequence ID" value="KAK7086966.1"/>
    <property type="molecule type" value="Genomic_DNA"/>
</dbReference>
<dbReference type="InterPro" id="IPR001699">
    <property type="entry name" value="TF_T-box"/>
</dbReference>
<dbReference type="GO" id="GO:0000981">
    <property type="term" value="F:DNA-binding transcription factor activity, RNA polymerase II-specific"/>
    <property type="evidence" value="ECO:0007669"/>
    <property type="project" value="TreeGrafter"/>
</dbReference>
<gene>
    <name evidence="8" type="primary">TBX20</name>
    <name evidence="8" type="ORF">SK128_002514</name>
</gene>
<name>A0AAN9AHD2_HALRR</name>
<comment type="caution">
    <text evidence="8">The sequence shown here is derived from an EMBL/GenBank/DDBJ whole genome shotgun (WGS) entry which is preliminary data.</text>
</comment>
<dbReference type="InterPro" id="IPR036960">
    <property type="entry name" value="T-box_sf"/>
</dbReference>
<comment type="caution">
    <text evidence="5">Lacks conserved residue(s) required for the propagation of feature annotation.</text>
</comment>
<dbReference type="GO" id="GO:0001708">
    <property type="term" value="P:cell fate specification"/>
    <property type="evidence" value="ECO:0007669"/>
    <property type="project" value="TreeGrafter"/>
</dbReference>
<dbReference type="SMART" id="SM00425">
    <property type="entry name" value="TBOX"/>
    <property type="match status" value="1"/>
</dbReference>
<feature type="domain" description="T-box" evidence="7">
    <location>
        <begin position="16"/>
        <end position="88"/>
    </location>
</feature>
<sequence length="268" mass="29347">MVFKPLKSLLLRACKIILHSMQKYKPRVWVQEVDPCATAGDLPNLVNFSRAVSANFPETTFITVTAYQNQQITRLKIDSNPFAKGFRDTTKQKELLERRLLPPEASAHDNAALGVAMPFMLPLAVPGHPHHHLPLGGYPTQYAYTRPTSMSQYGLAGANPPAPYPHNPLSQQQFALSSPVILRPQWYPEVLEGAARERGGGGEGSGGSRRGTANRGAARGDLSWVPGFSGSAFYRSRSMPVLYPTPYLPAYQGHLPPALDLSTRKGDT</sequence>
<keyword evidence="4 5" id="KW-0539">Nucleus</keyword>
<dbReference type="Proteomes" id="UP001381693">
    <property type="component" value="Unassembled WGS sequence"/>
</dbReference>
<feature type="region of interest" description="Disordered" evidence="6">
    <location>
        <begin position="195"/>
        <end position="221"/>
    </location>
</feature>
<reference evidence="8 9" key="1">
    <citation type="submission" date="2023-11" db="EMBL/GenBank/DDBJ databases">
        <title>Halocaridina rubra genome assembly.</title>
        <authorList>
            <person name="Smith C."/>
        </authorList>
    </citation>
    <scope>NUCLEOTIDE SEQUENCE [LARGE SCALE GENOMIC DNA]</scope>
    <source>
        <strain evidence="8">EP-1</strain>
        <tissue evidence="8">Whole</tissue>
    </source>
</reference>
<evidence type="ECO:0000256" key="6">
    <source>
        <dbReference type="SAM" id="MobiDB-lite"/>
    </source>
</evidence>
<evidence type="ECO:0000256" key="2">
    <source>
        <dbReference type="ARBA" id="ARBA00023125"/>
    </source>
</evidence>
<dbReference type="GO" id="GO:0005634">
    <property type="term" value="C:nucleus"/>
    <property type="evidence" value="ECO:0007669"/>
    <property type="project" value="UniProtKB-SubCell"/>
</dbReference>
<dbReference type="PROSITE" id="PS50252">
    <property type="entry name" value="TBOX_3"/>
    <property type="match status" value="1"/>
</dbReference>
<comment type="subcellular location">
    <subcellularLocation>
        <location evidence="5">Nucleus</location>
    </subcellularLocation>
</comment>
<dbReference type="GO" id="GO:0045893">
    <property type="term" value="P:positive regulation of DNA-templated transcription"/>
    <property type="evidence" value="ECO:0007669"/>
    <property type="project" value="InterPro"/>
</dbReference>
<dbReference type="PANTHER" id="PTHR11267:SF207">
    <property type="entry name" value="OVER COMPENSATING MALES, ISOFORM A"/>
    <property type="match status" value="1"/>
</dbReference>
<proteinExistence type="predicted"/>
<dbReference type="GO" id="GO:0000978">
    <property type="term" value="F:RNA polymerase II cis-regulatory region sequence-specific DNA binding"/>
    <property type="evidence" value="ECO:0007669"/>
    <property type="project" value="InterPro"/>
</dbReference>
<organism evidence="8 9">
    <name type="scientific">Halocaridina rubra</name>
    <name type="common">Hawaiian red shrimp</name>
    <dbReference type="NCBI Taxonomy" id="373956"/>
    <lineage>
        <taxon>Eukaryota</taxon>
        <taxon>Metazoa</taxon>
        <taxon>Ecdysozoa</taxon>
        <taxon>Arthropoda</taxon>
        <taxon>Crustacea</taxon>
        <taxon>Multicrustacea</taxon>
        <taxon>Malacostraca</taxon>
        <taxon>Eumalacostraca</taxon>
        <taxon>Eucarida</taxon>
        <taxon>Decapoda</taxon>
        <taxon>Pleocyemata</taxon>
        <taxon>Caridea</taxon>
        <taxon>Atyoidea</taxon>
        <taxon>Atyidae</taxon>
        <taxon>Halocaridina</taxon>
    </lineage>
</organism>
<evidence type="ECO:0000256" key="4">
    <source>
        <dbReference type="ARBA" id="ARBA00023242"/>
    </source>
</evidence>
<protein>
    <submittedName>
        <fullName evidence="8">T-box transcription factor tbx20</fullName>
    </submittedName>
</protein>
<keyword evidence="2 5" id="KW-0238">DNA-binding</keyword>
<dbReference type="Pfam" id="PF00907">
    <property type="entry name" value="T-box"/>
    <property type="match status" value="1"/>
</dbReference>
<evidence type="ECO:0000313" key="8">
    <source>
        <dbReference type="EMBL" id="KAK7086966.1"/>
    </source>
</evidence>
<dbReference type="PANTHER" id="PTHR11267">
    <property type="entry name" value="T-BOX PROTEIN-RELATED"/>
    <property type="match status" value="1"/>
</dbReference>
<accession>A0AAN9AHD2</accession>
<evidence type="ECO:0000256" key="3">
    <source>
        <dbReference type="ARBA" id="ARBA00023163"/>
    </source>
</evidence>
<keyword evidence="9" id="KW-1185">Reference proteome</keyword>
<dbReference type="InterPro" id="IPR008967">
    <property type="entry name" value="p53-like_TF_DNA-bd_sf"/>
</dbReference>
<keyword evidence="3" id="KW-0804">Transcription</keyword>
<dbReference type="InterPro" id="IPR046360">
    <property type="entry name" value="T-box_DNA-bd"/>
</dbReference>
<feature type="compositionally biased region" description="Low complexity" evidence="6">
    <location>
        <begin position="210"/>
        <end position="220"/>
    </location>
</feature>
<dbReference type="GO" id="GO:0000785">
    <property type="term" value="C:chromatin"/>
    <property type="evidence" value="ECO:0007669"/>
    <property type="project" value="TreeGrafter"/>
</dbReference>
<evidence type="ECO:0000313" key="9">
    <source>
        <dbReference type="Proteomes" id="UP001381693"/>
    </source>
</evidence>
<evidence type="ECO:0000256" key="1">
    <source>
        <dbReference type="ARBA" id="ARBA00023015"/>
    </source>
</evidence>
<dbReference type="SUPFAM" id="SSF49417">
    <property type="entry name" value="p53-like transcription factors"/>
    <property type="match status" value="1"/>
</dbReference>